<reference evidence="2 3" key="1">
    <citation type="journal article" date="2013" name="Curr. Biol.">
        <title>The Genome of the Foraminiferan Reticulomyxa filosa.</title>
        <authorList>
            <person name="Glockner G."/>
            <person name="Hulsmann N."/>
            <person name="Schleicher M."/>
            <person name="Noegel A.A."/>
            <person name="Eichinger L."/>
            <person name="Gallinger C."/>
            <person name="Pawlowski J."/>
            <person name="Sierra R."/>
            <person name="Euteneuer U."/>
            <person name="Pillet L."/>
            <person name="Moustafa A."/>
            <person name="Platzer M."/>
            <person name="Groth M."/>
            <person name="Szafranski K."/>
            <person name="Schliwa M."/>
        </authorList>
    </citation>
    <scope>NUCLEOTIDE SEQUENCE [LARGE SCALE GENOMIC DNA]</scope>
</reference>
<evidence type="ECO:0000259" key="1">
    <source>
        <dbReference type="Pfam" id="PF07517"/>
    </source>
</evidence>
<dbReference type="Gene3D" id="3.40.50.300">
    <property type="entry name" value="P-loop containing nucleotide triphosphate hydrolases"/>
    <property type="match status" value="2"/>
</dbReference>
<dbReference type="SUPFAM" id="SSF52540">
    <property type="entry name" value="P-loop containing nucleoside triphosphate hydrolases"/>
    <property type="match status" value="1"/>
</dbReference>
<protein>
    <recommendedName>
        <fullName evidence="1">SecA DEAD-like N-terminal domain-containing protein</fullName>
    </recommendedName>
</protein>
<dbReference type="GO" id="GO:0017038">
    <property type="term" value="P:protein import"/>
    <property type="evidence" value="ECO:0007669"/>
    <property type="project" value="InterPro"/>
</dbReference>
<dbReference type="OrthoDB" id="7614088at2759"/>
<dbReference type="AlphaFoldDB" id="X6MBE3"/>
<comment type="caution">
    <text evidence="2">The sequence shown here is derived from an EMBL/GenBank/DDBJ whole genome shotgun (WGS) entry which is preliminary data.</text>
</comment>
<dbReference type="Proteomes" id="UP000023152">
    <property type="component" value="Unassembled WGS sequence"/>
</dbReference>
<dbReference type="InterPro" id="IPR011115">
    <property type="entry name" value="SecA_DEAD"/>
</dbReference>
<evidence type="ECO:0000313" key="2">
    <source>
        <dbReference type="EMBL" id="ETO10976.1"/>
    </source>
</evidence>
<dbReference type="InterPro" id="IPR027417">
    <property type="entry name" value="P-loop_NTPase"/>
</dbReference>
<keyword evidence="3" id="KW-1185">Reference proteome</keyword>
<sequence length="1046" mass="119469">MRKTGGCTEKLEKEAHDIVKKMKDNPKWSSEDYSHVNLCYNCFIAMQKNGVFSSIAKMQMEAIDTLVNKQVEQLEKGAMKDLSIEAIVPWLLLMKQMSVRIFSFKDTVNKRIDELLGAFKRQHKDGIGISVLALKLEKDTTGVGEMIVAEHNAFKGYNVALFNVKTQAHDVEYVLRRMDTKGDIIDAVRSEKLANKYKEFKDLYTKLVHGHLDENNKLTTLVNNTKMITRSIEQKPGAIQWDAGVRGEVVSLVAHVFALWTLQNAQFYFDAKGVENQNSYLLQPHPAQVISIFRMLGIDESKKELISNLIQIGTGEGKSVTLAVTSCVLALLGFDVSCASYSEYLSCRDFKSFEPLFSALSVTDYIHYGTFNKLCERIINEGGDVRKLVESMIMPDDEKKSADTLHVIRAKVLLIDEVDVFFNKEFYGSCYSPAATLRHDSITKLVDYIWNNKKSFLKLRDVKQSNEYKECCKVLKEWETLLDEAIKDMLDDIQKFESHRYQVSNDKIGYKEQDSICYNVRYGYKTLFAYYHEHAQNKISNESFKNNICISFRIGNFSYAEVPKSFCCIMGVSGTLKTLSAAEQEVVEKVYHVSKHTYIPSLFGDNKLIFADQKDIFIVEECDYFTTLKKEIDDRLVGKNPDTKRAVLVFFESKKQLIEFYESSNFVEMKRDAIVMTEENINEEKEYLIKRATTSGQVGLFTRAFGRGTDFTFLSEELSEEVQIKGRTARQDIDNARSIGNFYPLLHSKRTEFFKAQYAESKQYVEYAANEHKLGEELIAALKRNDAMAVKKMLCDRNKGAEEKKLSQTIVLMDGTASMAHLLQKAKNTVCTMFERISTILKENGESPNSFEIQFVVYRNYNAPEDMLLKISPWESKPENLRNFMETVVACYGWGNEAIEIGLAHVNQEAEKGDVSQVILIGDAPANTRQEVIDKKSSLQYGFGIPYWKKTKLFSESTYYEDELIRLKQRKIPVHAFYINDQAKKNFIDIATITNGRHEKLDINSPQGSSQLTNLVSEEVLRNIGGSKGSAFVDAYRAKFLKSFTL</sequence>
<dbReference type="Pfam" id="PF07517">
    <property type="entry name" value="SecA_DEAD"/>
    <property type="match status" value="1"/>
</dbReference>
<dbReference type="SUPFAM" id="SSF53300">
    <property type="entry name" value="vWA-like"/>
    <property type="match status" value="1"/>
</dbReference>
<feature type="domain" description="SecA DEAD-like N-terminal" evidence="1">
    <location>
        <begin position="282"/>
        <end position="363"/>
    </location>
</feature>
<name>X6MBE3_RETFI</name>
<organism evidence="2 3">
    <name type="scientific">Reticulomyxa filosa</name>
    <dbReference type="NCBI Taxonomy" id="46433"/>
    <lineage>
        <taxon>Eukaryota</taxon>
        <taxon>Sar</taxon>
        <taxon>Rhizaria</taxon>
        <taxon>Retaria</taxon>
        <taxon>Foraminifera</taxon>
        <taxon>Monothalamids</taxon>
        <taxon>Reticulomyxidae</taxon>
        <taxon>Reticulomyxa</taxon>
    </lineage>
</organism>
<dbReference type="InterPro" id="IPR036465">
    <property type="entry name" value="vWFA_dom_sf"/>
</dbReference>
<dbReference type="InterPro" id="IPR000185">
    <property type="entry name" value="SecA"/>
</dbReference>
<dbReference type="PANTHER" id="PTHR30612:SF0">
    <property type="entry name" value="CHLOROPLAST PROTEIN-TRANSPORTING ATPASE"/>
    <property type="match status" value="1"/>
</dbReference>
<proteinExistence type="predicted"/>
<gene>
    <name evidence="2" type="ORF">RFI_26400</name>
</gene>
<accession>X6MBE3</accession>
<dbReference type="EMBL" id="ASPP01022913">
    <property type="protein sequence ID" value="ETO10976.1"/>
    <property type="molecule type" value="Genomic_DNA"/>
</dbReference>
<dbReference type="GO" id="GO:0006605">
    <property type="term" value="P:protein targeting"/>
    <property type="evidence" value="ECO:0007669"/>
    <property type="project" value="InterPro"/>
</dbReference>
<evidence type="ECO:0000313" key="3">
    <source>
        <dbReference type="Proteomes" id="UP000023152"/>
    </source>
</evidence>
<dbReference type="PANTHER" id="PTHR30612">
    <property type="entry name" value="SECA INNER MEMBRANE COMPONENT OF SEC PROTEIN SECRETION SYSTEM"/>
    <property type="match status" value="1"/>
</dbReference>
<dbReference type="GO" id="GO:0016020">
    <property type="term" value="C:membrane"/>
    <property type="evidence" value="ECO:0007669"/>
    <property type="project" value="InterPro"/>
</dbReference>
<dbReference type="GO" id="GO:0005524">
    <property type="term" value="F:ATP binding"/>
    <property type="evidence" value="ECO:0007669"/>
    <property type="project" value="InterPro"/>
</dbReference>
<dbReference type="GO" id="GO:0006886">
    <property type="term" value="P:intracellular protein transport"/>
    <property type="evidence" value="ECO:0007669"/>
    <property type="project" value="InterPro"/>
</dbReference>